<evidence type="ECO:0000313" key="9">
    <source>
        <dbReference type="Proteomes" id="UP000002730"/>
    </source>
</evidence>
<dbReference type="AlphaFoldDB" id="D9SMN2"/>
<accession>D9SMN2</accession>
<evidence type="ECO:0000256" key="5">
    <source>
        <dbReference type="ARBA" id="ARBA00023136"/>
    </source>
</evidence>
<dbReference type="InterPro" id="IPR003841">
    <property type="entry name" value="Na/Pi_transpt"/>
</dbReference>
<dbReference type="GO" id="GO:0005886">
    <property type="term" value="C:plasma membrane"/>
    <property type="evidence" value="ECO:0007669"/>
    <property type="project" value="UniProtKB-SubCell"/>
</dbReference>
<protein>
    <submittedName>
        <fullName evidence="8">Na/Pi-cotransporter II-related protein</fullName>
    </submittedName>
</protein>
<dbReference type="InterPro" id="IPR026022">
    <property type="entry name" value="PhoU_dom"/>
</dbReference>
<dbReference type="EMBL" id="CP002160">
    <property type="protein sequence ID" value="ADL49817.1"/>
    <property type="molecule type" value="Genomic_DNA"/>
</dbReference>
<proteinExistence type="predicted"/>
<feature type="domain" description="PhoU" evidence="7">
    <location>
        <begin position="343"/>
        <end position="428"/>
    </location>
</feature>
<keyword evidence="5 6" id="KW-0472">Membrane</keyword>
<dbReference type="NCBIfam" id="TIGR00704">
    <property type="entry name" value="NaPi_cotrn_rel"/>
    <property type="match status" value="1"/>
</dbReference>
<gene>
    <name evidence="8" type="ordered locus">Clocel_0028</name>
</gene>
<dbReference type="GO" id="GO:0044341">
    <property type="term" value="P:sodium-dependent phosphate transport"/>
    <property type="evidence" value="ECO:0007669"/>
    <property type="project" value="InterPro"/>
</dbReference>
<dbReference type="InterPro" id="IPR004633">
    <property type="entry name" value="NaPi_cotrn-rel/YqeW-like"/>
</dbReference>
<feature type="transmembrane region" description="Helical" evidence="6">
    <location>
        <begin position="174"/>
        <end position="201"/>
    </location>
</feature>
<evidence type="ECO:0000256" key="3">
    <source>
        <dbReference type="ARBA" id="ARBA00022692"/>
    </source>
</evidence>
<evidence type="ECO:0000313" key="8">
    <source>
        <dbReference type="EMBL" id="ADL49817.1"/>
    </source>
</evidence>
<feature type="transmembrane region" description="Helical" evidence="6">
    <location>
        <begin position="284"/>
        <end position="302"/>
    </location>
</feature>
<dbReference type="eggNOG" id="COG1283">
    <property type="taxonomic scope" value="Bacteria"/>
</dbReference>
<feature type="transmembrane region" description="Helical" evidence="6">
    <location>
        <begin position="68"/>
        <end position="90"/>
    </location>
</feature>
<dbReference type="PANTHER" id="PTHR10010">
    <property type="entry name" value="SOLUTE CARRIER FAMILY 34 SODIUM PHOSPHATE , MEMBER 2-RELATED"/>
    <property type="match status" value="1"/>
</dbReference>
<dbReference type="NCBIfam" id="NF037997">
    <property type="entry name" value="Na_Pi_symport"/>
    <property type="match status" value="1"/>
</dbReference>
<keyword evidence="4 6" id="KW-1133">Transmembrane helix</keyword>
<sequence length="538" mass="59027">MDIEKLIIQLIGGVGLFLYGMRLMGDGLENSAGDRLKDILEKVTKRPIIAVGVGAIITAIIQSSSATIIMVVGFVNVGLISLMQATWIIMGANIGTTITTQLFTFRLEYIAPILVGIGAIAVLFTKGRKRRGIEHVVLGFGMLFMGMGLMTNALRPIAHTSEFNNIILAVGDKWIIGIFIGFCLTAVVQSSAATTGILIALAGTDQISINIAIPILFGCNIGTCVTTLISSIGTSKKARKAAFIHLIYNVMGTIIFIPLMGTLAKIVVNINPDNVGRQIANAHLIFNIVNTVILLPLTKYLIMIVEKLIPGEDELKIIGPKFIDDRLLETPVIAAGQVIKETIRMANTARMNLEIAMEAFINKDEKLVKSVYENEKIINNLEEEITRFLVLLSKCDLSDKESAIVSSTFHIVNDIERIGDHAENIVELASKRILKNIQYSEESLGELKNIYNYTLTALKVAIESYAIGDFRKAESVNDLEVRIDESFRIYSKNHIRRLNNDRCTAYAGVVFMDLLSNFERIGDHSVNIAGIVIENASV</sequence>
<evidence type="ECO:0000256" key="1">
    <source>
        <dbReference type="ARBA" id="ARBA00004651"/>
    </source>
</evidence>
<dbReference type="Gene3D" id="1.20.58.220">
    <property type="entry name" value="Phosphate transport system protein phou homolog 2, domain 2"/>
    <property type="match status" value="1"/>
</dbReference>
<dbReference type="InterPro" id="IPR038078">
    <property type="entry name" value="PhoU-like_sf"/>
</dbReference>
<evidence type="ECO:0000256" key="4">
    <source>
        <dbReference type="ARBA" id="ARBA00022989"/>
    </source>
</evidence>
<feature type="transmembrane region" description="Helical" evidence="6">
    <location>
        <begin position="207"/>
        <end position="229"/>
    </location>
</feature>
<dbReference type="KEGG" id="ccb:Clocel_0028"/>
<name>D9SMN2_CLOC7</name>
<dbReference type="PANTHER" id="PTHR10010:SF46">
    <property type="entry name" value="SODIUM-DEPENDENT PHOSPHATE TRANSPORT PROTEIN 2B"/>
    <property type="match status" value="1"/>
</dbReference>
<feature type="transmembrane region" description="Helical" evidence="6">
    <location>
        <begin position="102"/>
        <end position="124"/>
    </location>
</feature>
<dbReference type="Proteomes" id="UP000002730">
    <property type="component" value="Chromosome"/>
</dbReference>
<dbReference type="Pfam" id="PF02690">
    <property type="entry name" value="Na_Pi_cotrans"/>
    <property type="match status" value="1"/>
</dbReference>
<dbReference type="OrthoDB" id="9763003at2"/>
<feature type="transmembrane region" description="Helical" evidence="6">
    <location>
        <begin position="46"/>
        <end position="62"/>
    </location>
</feature>
<dbReference type="RefSeq" id="WP_010073073.1">
    <property type="nucleotide sequence ID" value="NC_014393.1"/>
</dbReference>
<organism evidence="8 9">
    <name type="scientific">Clostridium cellulovorans (strain ATCC 35296 / DSM 3052 / OCM 3 / 743B)</name>
    <dbReference type="NCBI Taxonomy" id="573061"/>
    <lineage>
        <taxon>Bacteria</taxon>
        <taxon>Bacillati</taxon>
        <taxon>Bacillota</taxon>
        <taxon>Clostridia</taxon>
        <taxon>Eubacteriales</taxon>
        <taxon>Clostridiaceae</taxon>
        <taxon>Clostridium</taxon>
    </lineage>
</organism>
<feature type="domain" description="PhoU" evidence="7">
    <location>
        <begin position="449"/>
        <end position="531"/>
    </location>
</feature>
<evidence type="ECO:0000256" key="6">
    <source>
        <dbReference type="SAM" id="Phobius"/>
    </source>
</evidence>
<dbReference type="SUPFAM" id="SSF109755">
    <property type="entry name" value="PhoU-like"/>
    <property type="match status" value="1"/>
</dbReference>
<dbReference type="HOGENOM" id="CLU_025623_0_1_9"/>
<comment type="subcellular location">
    <subcellularLocation>
        <location evidence="1">Cell membrane</location>
        <topology evidence="1">Multi-pass membrane protein</topology>
    </subcellularLocation>
</comment>
<dbReference type="Pfam" id="PF01895">
    <property type="entry name" value="PhoU"/>
    <property type="match status" value="2"/>
</dbReference>
<evidence type="ECO:0000259" key="7">
    <source>
        <dbReference type="Pfam" id="PF01895"/>
    </source>
</evidence>
<reference evidence="8 9" key="1">
    <citation type="submission" date="2010-08" db="EMBL/GenBank/DDBJ databases">
        <title>Complete sequence of Clostridium cellulovorans 743B.</title>
        <authorList>
            <consortium name="US DOE Joint Genome Institute"/>
            <person name="Lucas S."/>
            <person name="Copeland A."/>
            <person name="Lapidus A."/>
            <person name="Cheng J.-F."/>
            <person name="Bruce D."/>
            <person name="Goodwin L."/>
            <person name="Pitluck S."/>
            <person name="Chertkov O."/>
            <person name="Detter J.C."/>
            <person name="Han C."/>
            <person name="Tapia R."/>
            <person name="Land M."/>
            <person name="Hauser L."/>
            <person name="Chang Y.-J."/>
            <person name="Jeffries C."/>
            <person name="Kyrpides N."/>
            <person name="Ivanova N."/>
            <person name="Mikhailova N."/>
            <person name="Hemme C.L."/>
            <person name="Woyke T."/>
        </authorList>
    </citation>
    <scope>NUCLEOTIDE SEQUENCE [LARGE SCALE GENOMIC DNA]</scope>
    <source>
        <strain evidence="9">ATCC 35296 / DSM 3052 / OCM 3 / 743B</strain>
    </source>
</reference>
<feature type="transmembrane region" description="Helical" evidence="6">
    <location>
        <begin position="6"/>
        <end position="25"/>
    </location>
</feature>
<keyword evidence="9" id="KW-1185">Reference proteome</keyword>
<feature type="transmembrane region" description="Helical" evidence="6">
    <location>
        <begin position="136"/>
        <end position="154"/>
    </location>
</feature>
<dbReference type="GO" id="GO:0005436">
    <property type="term" value="F:sodium:phosphate symporter activity"/>
    <property type="evidence" value="ECO:0007669"/>
    <property type="project" value="InterPro"/>
</dbReference>
<evidence type="ECO:0000256" key="2">
    <source>
        <dbReference type="ARBA" id="ARBA00022475"/>
    </source>
</evidence>
<feature type="transmembrane region" description="Helical" evidence="6">
    <location>
        <begin position="241"/>
        <end position="264"/>
    </location>
</feature>
<keyword evidence="3 6" id="KW-0812">Transmembrane</keyword>
<keyword evidence="2" id="KW-1003">Cell membrane</keyword>